<dbReference type="InterPro" id="IPR015720">
    <property type="entry name" value="Emp24-like"/>
</dbReference>
<dbReference type="EMBL" id="HE573026">
    <property type="protein sequence ID" value="CCC51613.1"/>
    <property type="molecule type" value="Genomic_DNA"/>
</dbReference>
<evidence type="ECO:0000256" key="2">
    <source>
        <dbReference type="ARBA" id="ARBA00007104"/>
    </source>
</evidence>
<feature type="domain" description="GOLD" evidence="9">
    <location>
        <begin position="28"/>
        <end position="243"/>
    </location>
</feature>
<organism evidence="10">
    <name type="scientific">Trypanosoma vivax (strain Y486)</name>
    <dbReference type="NCBI Taxonomy" id="1055687"/>
    <lineage>
        <taxon>Eukaryota</taxon>
        <taxon>Discoba</taxon>
        <taxon>Euglenozoa</taxon>
        <taxon>Kinetoplastea</taxon>
        <taxon>Metakinetoplastina</taxon>
        <taxon>Trypanosomatida</taxon>
        <taxon>Trypanosomatidae</taxon>
        <taxon>Trypanosoma</taxon>
        <taxon>Duttonella</taxon>
    </lineage>
</organism>
<evidence type="ECO:0000256" key="4">
    <source>
        <dbReference type="ARBA" id="ARBA00022729"/>
    </source>
</evidence>
<feature type="signal peptide" evidence="8">
    <location>
        <begin position="1"/>
        <end position="28"/>
    </location>
</feature>
<evidence type="ECO:0000256" key="8">
    <source>
        <dbReference type="SAM" id="SignalP"/>
    </source>
</evidence>
<keyword evidence="4 8" id="KW-0732">Signal</keyword>
<dbReference type="AlphaFoldDB" id="G0U6V7"/>
<dbReference type="GO" id="GO:0016020">
    <property type="term" value="C:membrane"/>
    <property type="evidence" value="ECO:0007669"/>
    <property type="project" value="UniProtKB-SubCell"/>
</dbReference>
<dbReference type="SMART" id="SM01190">
    <property type="entry name" value="EMP24_GP25L"/>
    <property type="match status" value="1"/>
</dbReference>
<protein>
    <submittedName>
        <fullName evidence="10">Putative COP-coated vesicle membrane protein erv25</fullName>
    </submittedName>
</protein>
<keyword evidence="6 7" id="KW-0472">Membrane</keyword>
<evidence type="ECO:0000256" key="6">
    <source>
        <dbReference type="ARBA" id="ARBA00023136"/>
    </source>
</evidence>
<evidence type="ECO:0000313" key="10">
    <source>
        <dbReference type="EMBL" id="CCC51613.1"/>
    </source>
</evidence>
<feature type="transmembrane region" description="Helical" evidence="7">
    <location>
        <begin position="216"/>
        <end position="235"/>
    </location>
</feature>
<reference evidence="10" key="1">
    <citation type="journal article" date="2012" name="Proc. Natl. Acad. Sci. U.S.A.">
        <title>Antigenic diversity is generated by distinct evolutionary mechanisms in African trypanosome species.</title>
        <authorList>
            <person name="Jackson A.P."/>
            <person name="Berry A."/>
            <person name="Aslett M."/>
            <person name="Allison H.C."/>
            <person name="Burton P."/>
            <person name="Vavrova-Anderson J."/>
            <person name="Brown R."/>
            <person name="Browne H."/>
            <person name="Corton N."/>
            <person name="Hauser H."/>
            <person name="Gamble J."/>
            <person name="Gilderthorp R."/>
            <person name="Marcello L."/>
            <person name="McQuillan J."/>
            <person name="Otto T.D."/>
            <person name="Quail M.A."/>
            <person name="Sanders M.J."/>
            <person name="van Tonder A."/>
            <person name="Ginger M.L."/>
            <person name="Field M.C."/>
            <person name="Barry J.D."/>
            <person name="Hertz-Fowler C."/>
            <person name="Berriman M."/>
        </authorList>
    </citation>
    <scope>NUCLEOTIDE SEQUENCE</scope>
    <source>
        <strain evidence="10">Y486</strain>
    </source>
</reference>
<gene>
    <name evidence="10" type="ORF">TVY486_1006610</name>
</gene>
<comment type="subcellular location">
    <subcellularLocation>
        <location evidence="1">Membrane</location>
        <topology evidence="1">Single-pass type I membrane protein</topology>
    </subcellularLocation>
</comment>
<accession>G0U6V7</accession>
<dbReference type="PANTHER" id="PTHR22811">
    <property type="entry name" value="TRANSMEMBRANE EMP24 DOMAIN-CONTAINING PROTEIN"/>
    <property type="match status" value="1"/>
</dbReference>
<evidence type="ECO:0000256" key="1">
    <source>
        <dbReference type="ARBA" id="ARBA00004479"/>
    </source>
</evidence>
<keyword evidence="3 7" id="KW-0812">Transmembrane</keyword>
<evidence type="ECO:0000256" key="3">
    <source>
        <dbReference type="ARBA" id="ARBA00022692"/>
    </source>
</evidence>
<evidence type="ECO:0000256" key="5">
    <source>
        <dbReference type="ARBA" id="ARBA00022989"/>
    </source>
</evidence>
<dbReference type="VEuPathDB" id="TriTrypDB:TvY486_1006610"/>
<feature type="chain" id="PRO_5003409897" evidence="8">
    <location>
        <begin position="29"/>
        <end position="248"/>
    </location>
</feature>
<dbReference type="InterPro" id="IPR009038">
    <property type="entry name" value="GOLD_dom"/>
</dbReference>
<evidence type="ECO:0000259" key="9">
    <source>
        <dbReference type="SMART" id="SM01190"/>
    </source>
</evidence>
<name>G0U6V7_TRYVY</name>
<evidence type="ECO:0000256" key="7">
    <source>
        <dbReference type="SAM" id="Phobius"/>
    </source>
</evidence>
<comment type="similarity">
    <text evidence="2">Belongs to the EMP24/GP25L family.</text>
</comment>
<sequence>MCSVTRVVQLVGVFLLLVIATSTNPSSAVRFLLRNSNPVCFVEEVTEGTQSISGECTRGKAVAKPVPVVLTIKSPKNKEIYSSDILVGKQSFSAMVLMGLPGECTICVKVKTKVWTASAEVESIMIDLDIDRNSQVLKETKPVPKRQKVNGMEVFTFRDFGGQQKDVLRPVEYFKRVEESLSKLSSSVDETKNGITYMIERFARMRYTSESTYARIWAFGALTLFVMISATWLQFRMLKSTLKQKKLV</sequence>
<keyword evidence="5 7" id="KW-1133">Transmembrane helix</keyword>
<proteinExistence type="inferred from homology"/>
<dbReference type="Pfam" id="PF01105">
    <property type="entry name" value="EMP24_GP25L"/>
    <property type="match status" value="1"/>
</dbReference>